<organism evidence="5 6">
    <name type="scientific">Lophiostoma macrostomum CBS 122681</name>
    <dbReference type="NCBI Taxonomy" id="1314788"/>
    <lineage>
        <taxon>Eukaryota</taxon>
        <taxon>Fungi</taxon>
        <taxon>Dikarya</taxon>
        <taxon>Ascomycota</taxon>
        <taxon>Pezizomycotina</taxon>
        <taxon>Dothideomycetes</taxon>
        <taxon>Pleosporomycetidae</taxon>
        <taxon>Pleosporales</taxon>
        <taxon>Lophiostomataceae</taxon>
        <taxon>Lophiostoma</taxon>
    </lineage>
</organism>
<comment type="similarity">
    <text evidence="2">Belongs to the major royal jelly protein family.</text>
</comment>
<evidence type="ECO:0000256" key="2">
    <source>
        <dbReference type="ARBA" id="ARBA00009127"/>
    </source>
</evidence>
<dbReference type="InterPro" id="IPR017996">
    <property type="entry name" value="MRJP/yellow-related"/>
</dbReference>
<evidence type="ECO:0000256" key="4">
    <source>
        <dbReference type="SAM" id="Phobius"/>
    </source>
</evidence>
<dbReference type="GO" id="GO:0005576">
    <property type="term" value="C:extracellular region"/>
    <property type="evidence" value="ECO:0007669"/>
    <property type="project" value="UniProtKB-SubCell"/>
</dbReference>
<dbReference type="PANTHER" id="PTHR10009:SF17">
    <property type="entry name" value="MAJOR ROYAL JELLY PROTEIN"/>
    <property type="match status" value="1"/>
</dbReference>
<protein>
    <recommendedName>
        <fullName evidence="7">Major royal jelly protein</fullName>
    </recommendedName>
</protein>
<keyword evidence="6" id="KW-1185">Reference proteome</keyword>
<dbReference type="SUPFAM" id="SSF63829">
    <property type="entry name" value="Calcium-dependent phosphotriesterase"/>
    <property type="match status" value="1"/>
</dbReference>
<name>A0A6A6TPN9_9PLEO</name>
<dbReference type="Gene3D" id="2.120.10.30">
    <property type="entry name" value="TolB, C-terminal domain"/>
    <property type="match status" value="1"/>
</dbReference>
<keyword evidence="3" id="KW-0964">Secreted</keyword>
<evidence type="ECO:0000313" key="5">
    <source>
        <dbReference type="EMBL" id="KAF2660923.1"/>
    </source>
</evidence>
<dbReference type="InterPro" id="IPR011042">
    <property type="entry name" value="6-blade_b-propeller_TolB-like"/>
</dbReference>
<sequence length="637" mass="70717">MNNHAVGQKTGSLRERHAVTLKRFKQIPGTFHRDRQSYFLVDLLWLLLTFLASLVFAAIQLIVRRRTLTISIQGDGNDEDFDKIKPEAMIQFLSENVQKLQDGLKHGNRHIHFFAAFVDPLPKFISHPSHVVSSLAALVVFYYIYRFWLLHRHWRYNTTILFCTYLTVIPLHLFSEADLNLLSFVVLNGLMPMATLCSVVLHKMLAVSKMLTSFIALFSTFLPLVSSQNIDTCPPTFQPCSPFQPATNSSVPFPPTSPSDYSIIGPPLQAVHSSISPSTGLAIDPNLTLYLTYPRNTGATPINVAICPTFSTEEPWPDASIQNCTSSQNASTCFINVQNIVLDSLNQLWIVDSGIPPGSKSAVIDGAKLMVFNYQTRALLRTYVIPEALYYDGMNANDVRINNTLGSGGWAFITDESDAGSLLAVDLDSGETIRRLYNTSVTKADEKYVGVYNGEPVYAWNGTQKSYFKTGADGIALQGGNVYWGVLASRRWYYIPQDLLIDKTKSDKDVLAGVVFPSQIGTEQAGFTADDKGRVYVMASEHNAIFYMNTLRSEVSEEVNGTPPGGQGAVEPQDYVIKTLVRSALIQHADSAAVWDGWLYFNTNQLELSPGRQYRNVDGRKGPFISYRVWVGAGPAV</sequence>
<dbReference type="PANTHER" id="PTHR10009">
    <property type="entry name" value="PROTEIN YELLOW-RELATED"/>
    <property type="match status" value="1"/>
</dbReference>
<dbReference type="Proteomes" id="UP000799324">
    <property type="component" value="Unassembled WGS sequence"/>
</dbReference>
<evidence type="ECO:0000256" key="1">
    <source>
        <dbReference type="ARBA" id="ARBA00004613"/>
    </source>
</evidence>
<evidence type="ECO:0000313" key="6">
    <source>
        <dbReference type="Proteomes" id="UP000799324"/>
    </source>
</evidence>
<dbReference type="Pfam" id="PF03022">
    <property type="entry name" value="MRJP"/>
    <property type="match status" value="1"/>
</dbReference>
<evidence type="ECO:0008006" key="7">
    <source>
        <dbReference type="Google" id="ProtNLM"/>
    </source>
</evidence>
<reference evidence="5" key="1">
    <citation type="journal article" date="2020" name="Stud. Mycol.">
        <title>101 Dothideomycetes genomes: a test case for predicting lifestyles and emergence of pathogens.</title>
        <authorList>
            <person name="Haridas S."/>
            <person name="Albert R."/>
            <person name="Binder M."/>
            <person name="Bloem J."/>
            <person name="Labutti K."/>
            <person name="Salamov A."/>
            <person name="Andreopoulos B."/>
            <person name="Baker S."/>
            <person name="Barry K."/>
            <person name="Bills G."/>
            <person name="Bluhm B."/>
            <person name="Cannon C."/>
            <person name="Castanera R."/>
            <person name="Culley D."/>
            <person name="Daum C."/>
            <person name="Ezra D."/>
            <person name="Gonzalez J."/>
            <person name="Henrissat B."/>
            <person name="Kuo A."/>
            <person name="Liang C."/>
            <person name="Lipzen A."/>
            <person name="Lutzoni F."/>
            <person name="Magnuson J."/>
            <person name="Mondo S."/>
            <person name="Nolan M."/>
            <person name="Ohm R."/>
            <person name="Pangilinan J."/>
            <person name="Park H.-J."/>
            <person name="Ramirez L."/>
            <person name="Alfaro M."/>
            <person name="Sun H."/>
            <person name="Tritt A."/>
            <person name="Yoshinaga Y."/>
            <person name="Zwiers L.-H."/>
            <person name="Turgeon B."/>
            <person name="Goodwin S."/>
            <person name="Spatafora J."/>
            <person name="Crous P."/>
            <person name="Grigoriev I."/>
        </authorList>
    </citation>
    <scope>NUCLEOTIDE SEQUENCE</scope>
    <source>
        <strain evidence="5">CBS 122681</strain>
    </source>
</reference>
<feature type="transmembrane region" description="Helical" evidence="4">
    <location>
        <begin position="124"/>
        <end position="144"/>
    </location>
</feature>
<feature type="transmembrane region" description="Helical" evidence="4">
    <location>
        <begin position="156"/>
        <end position="175"/>
    </location>
</feature>
<gene>
    <name evidence="5" type="ORF">K491DRAFT_754177</name>
</gene>
<dbReference type="AlphaFoldDB" id="A0A6A6TPN9"/>
<accession>A0A6A6TPN9</accession>
<evidence type="ECO:0000256" key="3">
    <source>
        <dbReference type="ARBA" id="ARBA00022525"/>
    </source>
</evidence>
<dbReference type="EMBL" id="MU004296">
    <property type="protein sequence ID" value="KAF2660923.1"/>
    <property type="molecule type" value="Genomic_DNA"/>
</dbReference>
<feature type="transmembrane region" description="Helical" evidence="4">
    <location>
        <begin position="43"/>
        <end position="63"/>
    </location>
</feature>
<keyword evidence="4" id="KW-1133">Transmembrane helix</keyword>
<dbReference type="OrthoDB" id="7776143at2759"/>
<feature type="transmembrane region" description="Helical" evidence="4">
    <location>
        <begin position="181"/>
        <end position="201"/>
    </location>
</feature>
<comment type="subcellular location">
    <subcellularLocation>
        <location evidence="1">Secreted</location>
    </subcellularLocation>
</comment>
<proteinExistence type="inferred from homology"/>
<keyword evidence="4" id="KW-0472">Membrane</keyword>
<keyword evidence="4" id="KW-0812">Transmembrane</keyword>